<dbReference type="GO" id="GO:0051537">
    <property type="term" value="F:2 iron, 2 sulfur cluster binding"/>
    <property type="evidence" value="ECO:0007669"/>
    <property type="project" value="UniProtKB-KW"/>
</dbReference>
<reference evidence="7" key="1">
    <citation type="submission" date="2020-12" db="EMBL/GenBank/DDBJ databases">
        <title>Bacterial taxonomy.</title>
        <authorList>
            <person name="Pan X."/>
        </authorList>
    </citation>
    <scope>NUCLEOTIDE SEQUENCE</scope>
    <source>
        <strain evidence="7">KCTC 52957</strain>
    </source>
</reference>
<keyword evidence="3" id="KW-0408">Iron</keyword>
<sequence>MSDEKSPHIVENENGPLSARHIDTMVGSDGAEIDTKPNMSLCRCGRSKDKPFCDGTHREAGFLSRSEKEPSGKDKLYQFEGNGVTVHYNPRVCSHAAQCIARAPDAFDPDRRPWIKPENADPAVIEAAVRACPSGALMLETKGDAQQLLPGRAQITVEKNGPYWVEGASIDVDLPGEGATRDKYVLCRCGLSGNKPYCDGSHAGANWKDDNS</sequence>
<comment type="caution">
    <text evidence="7">The sequence shown here is derived from an EMBL/GenBank/DDBJ whole genome shotgun (WGS) entry which is preliminary data.</text>
</comment>
<dbReference type="Pfam" id="PF09360">
    <property type="entry name" value="zf-CDGSH"/>
    <property type="match status" value="2"/>
</dbReference>
<keyword evidence="8" id="KW-1185">Reference proteome</keyword>
<dbReference type="EMBL" id="JAEKPD010000001">
    <property type="protein sequence ID" value="MBJ3761583.1"/>
    <property type="molecule type" value="Genomic_DNA"/>
</dbReference>
<dbReference type="InterPro" id="IPR042216">
    <property type="entry name" value="MitoNEET_CISD"/>
</dbReference>
<evidence type="ECO:0000256" key="1">
    <source>
        <dbReference type="ARBA" id="ARBA00022714"/>
    </source>
</evidence>
<dbReference type="InterPro" id="IPR052950">
    <property type="entry name" value="CISD"/>
</dbReference>
<name>A0A934MBD0_9RHOB</name>
<evidence type="ECO:0000256" key="3">
    <source>
        <dbReference type="ARBA" id="ARBA00023004"/>
    </source>
</evidence>
<evidence type="ECO:0000259" key="6">
    <source>
        <dbReference type="SMART" id="SM00704"/>
    </source>
</evidence>
<keyword evidence="1" id="KW-0001">2Fe-2S</keyword>
<protein>
    <submittedName>
        <fullName evidence="7">CDGSH iron-sulfur domain-containing protein</fullName>
    </submittedName>
</protein>
<evidence type="ECO:0000256" key="4">
    <source>
        <dbReference type="ARBA" id="ARBA00023014"/>
    </source>
</evidence>
<evidence type="ECO:0000256" key="2">
    <source>
        <dbReference type="ARBA" id="ARBA00022723"/>
    </source>
</evidence>
<evidence type="ECO:0000313" key="8">
    <source>
        <dbReference type="Proteomes" id="UP000642488"/>
    </source>
</evidence>
<organism evidence="7 8">
    <name type="scientific">Palleronia pontilimi</name>
    <dbReference type="NCBI Taxonomy" id="1964209"/>
    <lineage>
        <taxon>Bacteria</taxon>
        <taxon>Pseudomonadati</taxon>
        <taxon>Pseudomonadota</taxon>
        <taxon>Alphaproteobacteria</taxon>
        <taxon>Rhodobacterales</taxon>
        <taxon>Roseobacteraceae</taxon>
        <taxon>Palleronia</taxon>
    </lineage>
</organism>
<dbReference type="PANTHER" id="PTHR46491">
    <property type="entry name" value="CDGSH IRON SULFUR DOMAIN PROTEIN HOMOLOG"/>
    <property type="match status" value="1"/>
</dbReference>
<feature type="domain" description="Iron-binding zinc finger CDGSH type" evidence="6">
    <location>
        <begin position="160"/>
        <end position="208"/>
    </location>
</feature>
<dbReference type="SMART" id="SM00704">
    <property type="entry name" value="ZnF_CDGSH"/>
    <property type="match status" value="2"/>
</dbReference>
<dbReference type="GO" id="GO:0046872">
    <property type="term" value="F:metal ion binding"/>
    <property type="evidence" value="ECO:0007669"/>
    <property type="project" value="UniProtKB-KW"/>
</dbReference>
<dbReference type="GO" id="GO:0005737">
    <property type="term" value="C:cytoplasm"/>
    <property type="evidence" value="ECO:0007669"/>
    <property type="project" value="UniProtKB-ARBA"/>
</dbReference>
<evidence type="ECO:0000313" key="7">
    <source>
        <dbReference type="EMBL" id="MBJ3761583.1"/>
    </source>
</evidence>
<dbReference type="Proteomes" id="UP000642488">
    <property type="component" value="Unassembled WGS sequence"/>
</dbReference>
<dbReference type="RefSeq" id="WP_198914733.1">
    <property type="nucleotide sequence ID" value="NZ_JAEKPD010000001.1"/>
</dbReference>
<dbReference type="Pfam" id="PF06902">
    <property type="entry name" value="Fer4_19"/>
    <property type="match status" value="1"/>
</dbReference>
<dbReference type="Gene3D" id="3.40.5.90">
    <property type="entry name" value="CDGSH iron-sulfur domain, mitoNEET-type"/>
    <property type="match status" value="2"/>
</dbReference>
<dbReference type="SUPFAM" id="SSF54862">
    <property type="entry name" value="4Fe-4S ferredoxins"/>
    <property type="match status" value="1"/>
</dbReference>
<proteinExistence type="predicted"/>
<accession>A0A934MBD0</accession>
<keyword evidence="2" id="KW-0479">Metal-binding</keyword>
<dbReference type="PANTHER" id="PTHR46491:SF3">
    <property type="entry name" value="CDGSH IRON-SULFUR DOMAIN-CONTAINING PROTEIN 3, MITOCHONDRIAL"/>
    <property type="match status" value="1"/>
</dbReference>
<evidence type="ECO:0000256" key="5">
    <source>
        <dbReference type="SAM" id="MobiDB-lite"/>
    </source>
</evidence>
<feature type="domain" description="Iron-binding zinc finger CDGSH type" evidence="6">
    <location>
        <begin position="26"/>
        <end position="63"/>
    </location>
</feature>
<dbReference type="AlphaFoldDB" id="A0A934MBD0"/>
<feature type="region of interest" description="Disordered" evidence="5">
    <location>
        <begin position="1"/>
        <end position="21"/>
    </location>
</feature>
<dbReference type="InterPro" id="IPR010693">
    <property type="entry name" value="Divergent_4Fe-4S_mono-cluster"/>
</dbReference>
<gene>
    <name evidence="7" type="ORF">ILP92_02315</name>
</gene>
<feature type="compositionally biased region" description="Basic and acidic residues" evidence="5">
    <location>
        <begin position="1"/>
        <end position="11"/>
    </location>
</feature>
<keyword evidence="4" id="KW-0411">Iron-sulfur</keyword>
<dbReference type="InterPro" id="IPR018967">
    <property type="entry name" value="FeS-contain_CDGSH-typ"/>
</dbReference>
<dbReference type="Gene3D" id="3.30.70.20">
    <property type="match status" value="1"/>
</dbReference>